<dbReference type="AlphaFoldDB" id="A0AAJ2VBW0"/>
<gene>
    <name evidence="3" type="ORF">SGN30_24565</name>
</gene>
<keyword evidence="1" id="KW-1133">Transmembrane helix</keyword>
<evidence type="ECO:0000313" key="4">
    <source>
        <dbReference type="Proteomes" id="UP001287445"/>
    </source>
</evidence>
<keyword evidence="2" id="KW-0732">Signal</keyword>
<dbReference type="EMBL" id="JAWWMZ010000012">
    <property type="protein sequence ID" value="MDX4956596.1"/>
    <property type="molecule type" value="Genomic_DNA"/>
</dbReference>
<protein>
    <submittedName>
        <fullName evidence="3">Ig-like domain-containing protein</fullName>
    </submittedName>
</protein>
<comment type="caution">
    <text evidence="3">The sequence shown here is derived from an EMBL/GenBank/DDBJ whole genome shotgun (WGS) entry which is preliminary data.</text>
</comment>
<evidence type="ECO:0000256" key="1">
    <source>
        <dbReference type="SAM" id="Phobius"/>
    </source>
</evidence>
<accession>A0AAJ2VBW0</accession>
<evidence type="ECO:0000256" key="2">
    <source>
        <dbReference type="SAM" id="SignalP"/>
    </source>
</evidence>
<reference evidence="3" key="1">
    <citation type="submission" date="2023-11" db="EMBL/GenBank/DDBJ databases">
        <title>Identification and selenium tolerance of Delftia acidovorans R3-25.</title>
        <authorList>
            <person name="Zhang S."/>
            <person name="Liu Y."/>
            <person name="Guo Y."/>
        </authorList>
    </citation>
    <scope>NUCLEOTIDE SEQUENCE</scope>
    <source>
        <strain evidence="3">R3-25</strain>
    </source>
</reference>
<dbReference type="Pfam" id="PF17963">
    <property type="entry name" value="Big_9"/>
    <property type="match status" value="1"/>
</dbReference>
<dbReference type="Proteomes" id="UP001287445">
    <property type="component" value="Unassembled WGS sequence"/>
</dbReference>
<name>A0AAJ2VBW0_DELAC</name>
<sequence>MRFGIPTPKELAFLVIFSWVTSSQAATFSTFIDDQAGFLSAIGSGTFATHEDFSSSVNLKPIGSAGNPDIWNGFTVEAYGPNTSTAWSPSKYCQALNSGSGAGDFSKECLFWNSGAPAVPGIYAAVNIDNGISFKLANSAIAAFSFDFVDWNDLFERSNLQIFASDGTSAIVSDATNVFDSPPQKFGVTLSLSDIAAGLFIKEIRWVGIDSTGEVVGFHNFQTYTNPKIQNNLPIANPDKYSIPNSPTILNILANDTDTDSDALQITSINGNPITRGTPSNILITGGSIGVSAAGEITFSPSGNTTDPISFHYEISDGRGGTSTGNVTLTNITPPKPTITAVPTIGELGLVALSSMIAFLSLLLRSKAK</sequence>
<feature type="signal peptide" evidence="2">
    <location>
        <begin position="1"/>
        <end position="25"/>
    </location>
</feature>
<evidence type="ECO:0000313" key="3">
    <source>
        <dbReference type="EMBL" id="MDX4956596.1"/>
    </source>
</evidence>
<proteinExistence type="predicted"/>
<dbReference type="RefSeq" id="WP_152547259.1">
    <property type="nucleotide sequence ID" value="NZ_JAWWMZ010000012.1"/>
</dbReference>
<feature type="chain" id="PRO_5042580388" evidence="2">
    <location>
        <begin position="26"/>
        <end position="369"/>
    </location>
</feature>
<organism evidence="3 4">
    <name type="scientific">Delftia acidovorans</name>
    <name type="common">Pseudomonas acidovorans</name>
    <name type="synonym">Comamonas acidovorans</name>
    <dbReference type="NCBI Taxonomy" id="80866"/>
    <lineage>
        <taxon>Bacteria</taxon>
        <taxon>Pseudomonadati</taxon>
        <taxon>Pseudomonadota</taxon>
        <taxon>Betaproteobacteria</taxon>
        <taxon>Burkholderiales</taxon>
        <taxon>Comamonadaceae</taxon>
        <taxon>Delftia</taxon>
    </lineage>
</organism>
<feature type="transmembrane region" description="Helical" evidence="1">
    <location>
        <begin position="345"/>
        <end position="364"/>
    </location>
</feature>
<keyword evidence="1" id="KW-0472">Membrane</keyword>
<keyword evidence="1" id="KW-0812">Transmembrane</keyword>